<reference evidence="3" key="2">
    <citation type="submission" date="2025-09" db="UniProtKB">
        <authorList>
            <consortium name="Ensembl"/>
        </authorList>
    </citation>
    <scope>IDENTIFICATION</scope>
</reference>
<evidence type="ECO:0008006" key="5">
    <source>
        <dbReference type="Google" id="ProtNLM"/>
    </source>
</evidence>
<dbReference type="InterPro" id="IPR038923">
    <property type="entry name" value="Centrobin"/>
</dbReference>
<keyword evidence="1" id="KW-0175">Coiled coil</keyword>
<name>A0A671M804_9TELE</name>
<protein>
    <recommendedName>
        <fullName evidence="5">Centrobin, centriole duplication and spindle assembly protein</fullName>
    </recommendedName>
</protein>
<feature type="compositionally biased region" description="Polar residues" evidence="2">
    <location>
        <begin position="786"/>
        <end position="795"/>
    </location>
</feature>
<dbReference type="GO" id="GO:1902410">
    <property type="term" value="P:mitotic cytokinetic process"/>
    <property type="evidence" value="ECO:0007669"/>
    <property type="project" value="TreeGrafter"/>
</dbReference>
<evidence type="ECO:0000313" key="4">
    <source>
        <dbReference type="Proteomes" id="UP000472260"/>
    </source>
</evidence>
<accession>A0A671M804</accession>
<feature type="compositionally biased region" description="Basic and acidic residues" evidence="2">
    <location>
        <begin position="774"/>
        <end position="784"/>
    </location>
</feature>
<feature type="coiled-coil region" evidence="1">
    <location>
        <begin position="281"/>
        <end position="441"/>
    </location>
</feature>
<feature type="compositionally biased region" description="Basic and acidic residues" evidence="2">
    <location>
        <begin position="619"/>
        <end position="642"/>
    </location>
</feature>
<dbReference type="PANTHER" id="PTHR34439:SF1">
    <property type="entry name" value="CENTROBIN"/>
    <property type="match status" value="1"/>
</dbReference>
<proteinExistence type="predicted"/>
<dbReference type="GO" id="GO:0005814">
    <property type="term" value="C:centriole"/>
    <property type="evidence" value="ECO:0007669"/>
    <property type="project" value="TreeGrafter"/>
</dbReference>
<dbReference type="GO" id="GO:0007099">
    <property type="term" value="P:centriole replication"/>
    <property type="evidence" value="ECO:0007669"/>
    <property type="project" value="InterPro"/>
</dbReference>
<feature type="compositionally biased region" description="Basic and acidic residues" evidence="2">
    <location>
        <begin position="752"/>
        <end position="764"/>
    </location>
</feature>
<keyword evidence="4" id="KW-1185">Reference proteome</keyword>
<feature type="region of interest" description="Disordered" evidence="2">
    <location>
        <begin position="714"/>
        <end position="795"/>
    </location>
</feature>
<feature type="region of interest" description="Disordered" evidence="2">
    <location>
        <begin position="592"/>
        <end position="644"/>
    </location>
</feature>
<sequence length="836" mass="95305">MTAATPPLFSHRLEDLSLDSTSSSHDVIGSGVEGVEVRIHHCNVWTQVPLSLSLCVRQVSFALSSPDLTAVRMTAATPPLFSHRPSAFSLDSTSSSHDVIGSGVEGVGQTEDGEMDLHLQSSLSRSAQLTSGRKHIEEMENVRTHLQSILRNTLTSADRHDFLTPASQHFLDDSHESDATSHLLSAGLSVGGVEQLFPRYSRLHADSSGAASELQVLRESLDRERERRKVCEQQVVSLHSKVLQFQQQLTLAVAADRKKDIMIEQLDKTLVKVVEGWKRHDQERNEEMKHLQEEKEMAERTRNTHKQALSRVEQNLSQVEEKLNQEQKHKQELQKTNKHLEQEVHELRLHVEELQQEEQKLRRDTDRLREQLHKLQTESHDTRTHAQQLQQQLTHATQNLHTHTEQVKQEVAAREEAESRTQQIQEELEQIRRERDALRVDRVLEQTRFEAQKSQMEAEFRLSLERQINERLTAIQEENATHNAQLRQQHRKQLLDLSARHERELVAQLDQFRTQLQEKDDKLQHLTHSYQHKLSEMQEELVSMAASKRKLEAQREELVSRLQGMMRSHWAEALRLLTNQEQMESVLSHVPQWEASKTSSSPPKSDTHASAPQAVVLHLSREKERGMRSEEQETRAQRETSSHSEFGLLNCSTSFCPLEPVLEHTDMTALSDCSGLWVRPAFSENETMKERNEETREAQMKQILNHSQCESNQIRVMQKQSHAPTDTRTNHSSSADSGRGRGGASGVWYSSDSEKAPPIRDEAPPNRMRVSSLNEDRQSEHAHPTDTPSDWATGRWGSTATAGFQGRRGACLKAPPGGWAGLQKTDRMLIGIYGVL</sequence>
<evidence type="ECO:0000256" key="1">
    <source>
        <dbReference type="SAM" id="Coils"/>
    </source>
</evidence>
<dbReference type="GO" id="GO:0051299">
    <property type="term" value="P:centrosome separation"/>
    <property type="evidence" value="ECO:0007669"/>
    <property type="project" value="TreeGrafter"/>
</dbReference>
<reference evidence="3" key="1">
    <citation type="submission" date="2025-08" db="UniProtKB">
        <authorList>
            <consortium name="Ensembl"/>
        </authorList>
    </citation>
    <scope>IDENTIFICATION</scope>
</reference>
<organism evidence="3 4">
    <name type="scientific">Sinocyclocheilus anshuiensis</name>
    <dbReference type="NCBI Taxonomy" id="1608454"/>
    <lineage>
        <taxon>Eukaryota</taxon>
        <taxon>Metazoa</taxon>
        <taxon>Chordata</taxon>
        <taxon>Craniata</taxon>
        <taxon>Vertebrata</taxon>
        <taxon>Euteleostomi</taxon>
        <taxon>Actinopterygii</taxon>
        <taxon>Neopterygii</taxon>
        <taxon>Teleostei</taxon>
        <taxon>Ostariophysi</taxon>
        <taxon>Cypriniformes</taxon>
        <taxon>Cyprinidae</taxon>
        <taxon>Cyprininae</taxon>
        <taxon>Sinocyclocheilus</taxon>
    </lineage>
</organism>
<dbReference type="GO" id="GO:0005813">
    <property type="term" value="C:centrosome"/>
    <property type="evidence" value="ECO:0007669"/>
    <property type="project" value="TreeGrafter"/>
</dbReference>
<feature type="compositionally biased region" description="Polar residues" evidence="2">
    <location>
        <begin position="714"/>
        <end position="731"/>
    </location>
</feature>
<gene>
    <name evidence="3" type="primary">cntrob</name>
</gene>
<dbReference type="Proteomes" id="UP000472260">
    <property type="component" value="Unassembled WGS sequence"/>
</dbReference>
<dbReference type="AlphaFoldDB" id="A0A671M804"/>
<dbReference type="PANTHER" id="PTHR34439">
    <property type="entry name" value="CENTROBIN"/>
    <property type="match status" value="1"/>
</dbReference>
<evidence type="ECO:0000256" key="2">
    <source>
        <dbReference type="SAM" id="MobiDB-lite"/>
    </source>
</evidence>
<feature type="coiled-coil region" evidence="1">
    <location>
        <begin position="502"/>
        <end position="568"/>
    </location>
</feature>
<dbReference type="GO" id="GO:1902017">
    <property type="term" value="P:regulation of cilium assembly"/>
    <property type="evidence" value="ECO:0007669"/>
    <property type="project" value="InterPro"/>
</dbReference>
<dbReference type="Ensembl" id="ENSSANT00000029768.1">
    <property type="protein sequence ID" value="ENSSANP00000027949.1"/>
    <property type="gene ID" value="ENSSANG00000014354.1"/>
</dbReference>
<evidence type="ECO:0000313" key="3">
    <source>
        <dbReference type="Ensembl" id="ENSSANP00000027949.1"/>
    </source>
</evidence>